<comment type="caution">
    <text evidence="2">The sequence shown here is derived from an EMBL/GenBank/DDBJ whole genome shotgun (WGS) entry which is preliminary data.</text>
</comment>
<evidence type="ECO:0000313" key="2">
    <source>
        <dbReference type="EMBL" id="TCD29629.1"/>
    </source>
</evidence>
<dbReference type="RefSeq" id="WP_131526511.1">
    <property type="nucleotide sequence ID" value="NZ_SJSO01000001.1"/>
</dbReference>
<reference evidence="2 3" key="1">
    <citation type="submission" date="2019-02" db="EMBL/GenBank/DDBJ databases">
        <title>Pedobacter sp. RP-3-21 sp. nov., isolated from Arctic soil.</title>
        <authorList>
            <person name="Dahal R.H."/>
        </authorList>
    </citation>
    <scope>NUCLEOTIDE SEQUENCE [LARGE SCALE GENOMIC DNA]</scope>
    <source>
        <strain evidence="2 3">RP-3-21</strain>
    </source>
</reference>
<dbReference type="EMBL" id="SJSO01000001">
    <property type="protein sequence ID" value="TCD29629.1"/>
    <property type="molecule type" value="Genomic_DNA"/>
</dbReference>
<gene>
    <name evidence="2" type="ORF">EZ456_01020</name>
</gene>
<name>A0A4R0Q1B9_9SPHI</name>
<dbReference type="AlphaFoldDB" id="A0A4R0Q1B9"/>
<sequence length="380" mass="42262">MKTNILLALSCMLLLTHKSIAQTGILANPKNQNLVLKKVQDQELLVPLEIDFVNASPNPIQATIQIMIDNNAPEQISRLVPNDFSNTTIINNNQILSIKSAESVKAPSLFYLRIAKAVDLKTDKNLTLRILDGSIEISTINISLQPGTLTYTQTRYFDINAVPNVKLTSVVKVESAENVLTVSGFQDITENGYTSSVYVKRNIALKKNEAFVLSEWSFFKGKNLSSIPISLTTIPFKIRPAIVVNSSENKTNEINSVASTGITNVGFNVDIFKYQRDHYFSNAKKTAHKFSIGFWAAPSVEELSPATTNNFLTEGTSKQLFVSTALTFSYSFNDLSFVFTPIAFDYGTTTLGKNWIYNKQRWWGFGLGITPKIFSSLLNK</sequence>
<feature type="signal peptide" evidence="1">
    <location>
        <begin position="1"/>
        <end position="21"/>
    </location>
</feature>
<protein>
    <submittedName>
        <fullName evidence="2">Uncharacterized protein</fullName>
    </submittedName>
</protein>
<proteinExistence type="predicted"/>
<keyword evidence="1" id="KW-0732">Signal</keyword>
<keyword evidence="3" id="KW-1185">Reference proteome</keyword>
<accession>A0A4R0Q1B9</accession>
<feature type="chain" id="PRO_5020604281" evidence="1">
    <location>
        <begin position="22"/>
        <end position="380"/>
    </location>
</feature>
<evidence type="ECO:0000256" key="1">
    <source>
        <dbReference type="SAM" id="SignalP"/>
    </source>
</evidence>
<dbReference type="Proteomes" id="UP000293925">
    <property type="component" value="Unassembled WGS sequence"/>
</dbReference>
<organism evidence="2 3">
    <name type="scientific">Pedobacter psychrodurus</name>
    <dbReference type="NCBI Taxonomy" id="2530456"/>
    <lineage>
        <taxon>Bacteria</taxon>
        <taxon>Pseudomonadati</taxon>
        <taxon>Bacteroidota</taxon>
        <taxon>Sphingobacteriia</taxon>
        <taxon>Sphingobacteriales</taxon>
        <taxon>Sphingobacteriaceae</taxon>
        <taxon>Pedobacter</taxon>
    </lineage>
</organism>
<evidence type="ECO:0000313" key="3">
    <source>
        <dbReference type="Proteomes" id="UP000293925"/>
    </source>
</evidence>
<dbReference type="OrthoDB" id="1158431at2"/>